<dbReference type="InterPro" id="IPR021903">
    <property type="entry name" value="DUF3515"/>
</dbReference>
<evidence type="ECO:0000256" key="1">
    <source>
        <dbReference type="SAM" id="MobiDB-lite"/>
    </source>
</evidence>
<name>A0A7Y4LJ04_9CORY</name>
<evidence type="ECO:0000313" key="4">
    <source>
        <dbReference type="Proteomes" id="UP000195652"/>
    </source>
</evidence>
<dbReference type="GeneID" id="75007722"/>
<dbReference type="KEGG" id="csil:CBE74_05540"/>
<dbReference type="Proteomes" id="UP000195652">
    <property type="component" value="Chromosome"/>
</dbReference>
<dbReference type="Pfam" id="PF12028">
    <property type="entry name" value="DUF3515"/>
    <property type="match status" value="1"/>
</dbReference>
<keyword evidence="2" id="KW-0472">Membrane</keyword>
<dbReference type="RefSeq" id="WP_087453859.1">
    <property type="nucleotide sequence ID" value="NZ_CP021417.2"/>
</dbReference>
<keyword evidence="2" id="KW-1133">Transmembrane helix</keyword>
<organism evidence="3 4">
    <name type="scientific">Corynebacterium silvaticum</name>
    <dbReference type="NCBI Taxonomy" id="2320431"/>
    <lineage>
        <taxon>Bacteria</taxon>
        <taxon>Bacillati</taxon>
        <taxon>Actinomycetota</taxon>
        <taxon>Actinomycetes</taxon>
        <taxon>Mycobacteriales</taxon>
        <taxon>Corynebacteriaceae</taxon>
        <taxon>Corynebacterium</taxon>
    </lineage>
</organism>
<evidence type="ECO:0000256" key="2">
    <source>
        <dbReference type="SAM" id="Phobius"/>
    </source>
</evidence>
<keyword evidence="2" id="KW-0812">Transmembrane</keyword>
<sequence length="322" mass="34193">MQNEASFKRGPIALALALAIVLVVGVLGGAKLVYDRVAHRPVAMTSANSPEAESPECTSLIGALPHKVLGHKRAELADPAPAGAAAWQSDSTHRVTLRCGVNLPLQYTQLSELSLIDETSWLEVRDTTPGSTFRTWYAVDRFPVVALTADDAGLGKAASPIPELSTAVASLRKETAQPNPLPLQSLQQDADPRTNAHSGRCTELMSDLPEHFGDSPQYSRRDVQGLPAGSAAWSASGYEPVMVRCGVAFPSAYEAGARIQQIDSVAWFEDTTLGNGTTASTWYALGRDVIVAVSVPQNSGNAALVKLTKAIEKHTAEPSVTR</sequence>
<keyword evidence="4" id="KW-1185">Reference proteome</keyword>
<evidence type="ECO:0000313" key="3">
    <source>
        <dbReference type="EMBL" id="ARU46037.1"/>
    </source>
</evidence>
<reference evidence="3 4" key="4">
    <citation type="journal article" date="2020" name="PLoS ONE">
        <title>Taxonomic classification of strain PO100/5 shows a broader geographic distribution and genetic markers of the recently described Corynebacterium silvaticum.</title>
        <authorList>
            <person name="Viana M.V.C."/>
            <person name="Profeta R."/>
            <person name="da Silva A.L."/>
            <person name="Hurtado R."/>
            <person name="Cerqueira J.C."/>
            <person name="Ribeiro B.F.S."/>
            <person name="Almeida M.O."/>
            <person name="Morais-Rodrigues F."/>
            <person name="Soares S.C."/>
            <person name="Oliveira M."/>
            <person name="Tavares L."/>
            <person name="Figueiredo H."/>
            <person name="Wattam A.R."/>
            <person name="Barh D."/>
            <person name="Ghosh P."/>
            <person name="Silva A."/>
            <person name="Azevedo V."/>
        </authorList>
    </citation>
    <scope>NUCLEOTIDE SEQUENCE [LARGE SCALE GENOMIC DNA]</scope>
    <source>
        <strain evidence="3 4">PO100/5</strain>
    </source>
</reference>
<gene>
    <name evidence="3" type="ORF">CBE74_05540</name>
</gene>
<reference evidence="3 4" key="1">
    <citation type="journal article" date="2014" name="BMC Vet. Res.">
        <title>First report of Corynebacterium pseudotuberculosis from caseous lymphadenitis lesions in Black Alentejano pig (Sus scrofa domesticus).</title>
        <authorList>
            <person name="Oliveira M."/>
            <person name="Barroco C."/>
            <person name="Mottola C."/>
            <person name="Santos R."/>
            <person name="Lemsaddek A."/>
            <person name="Tavares L."/>
            <person name="Semedo-Lemsaddek T."/>
        </authorList>
    </citation>
    <scope>NUCLEOTIDE SEQUENCE [LARGE SCALE GENOMIC DNA]</scope>
    <source>
        <strain evidence="3 4">PO100/5</strain>
    </source>
</reference>
<feature type="transmembrane region" description="Helical" evidence="2">
    <location>
        <begin position="12"/>
        <end position="34"/>
    </location>
</feature>
<reference evidence="3 4" key="3">
    <citation type="journal article" date="2020" name="Int. J. Syst. Evol. Microbiol.">
        <title>Corynebacterium silvaticum sp. nov., a unique group of NTTB corynebacteria in wild boar and roe deer.</title>
        <authorList>
            <person name="Dangel A."/>
            <person name="Berger A."/>
            <person name="Rau J."/>
            <person name="Eisenberg T."/>
            <person name="Kampfer P."/>
            <person name="Margos G."/>
            <person name="Contzen M."/>
            <person name="Busse H.J."/>
            <person name="Konrad R."/>
            <person name="Peters M."/>
            <person name="Sting R."/>
            <person name="Sing A."/>
        </authorList>
    </citation>
    <scope>NUCLEOTIDE SEQUENCE [LARGE SCALE GENOMIC DNA]</scope>
    <source>
        <strain evidence="3 4">PO100/5</strain>
    </source>
</reference>
<dbReference type="AlphaFoldDB" id="A0A7Y4LJ04"/>
<reference evidence="3 4" key="2">
    <citation type="journal article" date="2020" name="Antonie Van Leeuwenhoek">
        <title>Phylogenomic characterisation of a novel corynebacterial species pathogenic to animals.</title>
        <authorList>
            <person name="Moller J."/>
            <person name="Musella L."/>
            <person name="Melnikov V."/>
            <person name="Geissdorfer W."/>
            <person name="Burkovski A."/>
            <person name="Sangal V."/>
        </authorList>
    </citation>
    <scope>NUCLEOTIDE SEQUENCE [LARGE SCALE GENOMIC DNA]</scope>
    <source>
        <strain evidence="3 4">PO100/5</strain>
    </source>
</reference>
<protein>
    <submittedName>
        <fullName evidence="3">DUF3515 domain-containing protein</fullName>
    </submittedName>
</protein>
<dbReference type="EMBL" id="CP021417">
    <property type="protein sequence ID" value="ARU46037.1"/>
    <property type="molecule type" value="Genomic_DNA"/>
</dbReference>
<proteinExistence type="predicted"/>
<accession>A0A7Y4LJ04</accession>
<feature type="region of interest" description="Disordered" evidence="1">
    <location>
        <begin position="172"/>
        <end position="198"/>
    </location>
</feature>